<proteinExistence type="predicted"/>
<feature type="region of interest" description="Disordered" evidence="1">
    <location>
        <begin position="112"/>
        <end position="174"/>
    </location>
</feature>
<feature type="region of interest" description="Disordered" evidence="1">
    <location>
        <begin position="199"/>
        <end position="246"/>
    </location>
</feature>
<reference evidence="3" key="1">
    <citation type="submission" date="2020-10" db="EMBL/GenBank/DDBJ databases">
        <authorList>
            <person name="Han B."/>
            <person name="Lu T."/>
            <person name="Zhao Q."/>
            <person name="Huang X."/>
            <person name="Zhao Y."/>
        </authorList>
    </citation>
    <scope>NUCLEOTIDE SEQUENCE</scope>
</reference>
<dbReference type="GO" id="GO:0043565">
    <property type="term" value="F:sequence-specific DNA binding"/>
    <property type="evidence" value="ECO:0007669"/>
    <property type="project" value="InterPro"/>
</dbReference>
<dbReference type="Proteomes" id="UP000604825">
    <property type="component" value="Unassembled WGS sequence"/>
</dbReference>
<evidence type="ECO:0000256" key="1">
    <source>
        <dbReference type="SAM" id="MobiDB-lite"/>
    </source>
</evidence>
<evidence type="ECO:0000313" key="3">
    <source>
        <dbReference type="EMBL" id="CAD6231640.1"/>
    </source>
</evidence>
<evidence type="ECO:0000259" key="2">
    <source>
        <dbReference type="Pfam" id="PF14144"/>
    </source>
</evidence>
<dbReference type="InterPro" id="IPR025422">
    <property type="entry name" value="TGA_domain"/>
</dbReference>
<feature type="domain" description="DOG1" evidence="2">
    <location>
        <begin position="44"/>
        <end position="95"/>
    </location>
</feature>
<dbReference type="OrthoDB" id="781635at2759"/>
<gene>
    <name evidence="3" type="ORF">NCGR_LOCUS21623</name>
</gene>
<name>A0A811P139_9POAL</name>
<sequence>MPPQPRSPQERRPSPPPPTGGMYYSDDMEAFYDAWVGREEQIVADLTAALALPPRRRSDALAPLVDAAVAHVAAYYEHKSRLADRDVVAALAQPARAHLPVGLGMEARAHVPLRGDRRRRRGDRRGTRAAARAGGAPRRHGGRGAGGGPAGGGRAGVAGGATGAGRAAQAAPRNGEADEAVAAVGRSLRVLLAAADALRGPHAARRRRAARAGPGRRDRRGHAQVPPRRPPRGPRLDLRPRRPAARLVASQRRTPICIRNSERDYFLRYVHGMSAYVSVQQMLAIRGVTASGHVFSFTITMSCLQSPGSSVIVFVCRSWSSSKSFLKSVRLACRMPQSGRVARSLR</sequence>
<accession>A0A811P139</accession>
<protein>
    <recommendedName>
        <fullName evidence="2">DOG1 domain-containing protein</fullName>
    </recommendedName>
</protein>
<dbReference type="Pfam" id="PF14144">
    <property type="entry name" value="DOG1"/>
    <property type="match status" value="1"/>
</dbReference>
<dbReference type="GO" id="GO:0006351">
    <property type="term" value="P:DNA-templated transcription"/>
    <property type="evidence" value="ECO:0007669"/>
    <property type="project" value="InterPro"/>
</dbReference>
<dbReference type="AlphaFoldDB" id="A0A811P139"/>
<evidence type="ECO:0000313" key="4">
    <source>
        <dbReference type="Proteomes" id="UP000604825"/>
    </source>
</evidence>
<dbReference type="PANTHER" id="PTHR46354:SF25">
    <property type="entry name" value="OS01G0306400 PROTEIN"/>
    <property type="match status" value="1"/>
</dbReference>
<feature type="region of interest" description="Disordered" evidence="1">
    <location>
        <begin position="1"/>
        <end position="23"/>
    </location>
</feature>
<dbReference type="InterPro" id="IPR051886">
    <property type="entry name" value="Seed_Dev/Stress_Resp_Reg"/>
</dbReference>
<feature type="compositionally biased region" description="Gly residues" evidence="1">
    <location>
        <begin position="143"/>
        <end position="163"/>
    </location>
</feature>
<comment type="caution">
    <text evidence="3">The sequence shown here is derived from an EMBL/GenBank/DDBJ whole genome shotgun (WGS) entry which is preliminary data.</text>
</comment>
<keyword evidence="4" id="KW-1185">Reference proteome</keyword>
<dbReference type="EMBL" id="CAJGYO010000005">
    <property type="protein sequence ID" value="CAD6231640.1"/>
    <property type="molecule type" value="Genomic_DNA"/>
</dbReference>
<organism evidence="3 4">
    <name type="scientific">Miscanthus lutarioriparius</name>
    <dbReference type="NCBI Taxonomy" id="422564"/>
    <lineage>
        <taxon>Eukaryota</taxon>
        <taxon>Viridiplantae</taxon>
        <taxon>Streptophyta</taxon>
        <taxon>Embryophyta</taxon>
        <taxon>Tracheophyta</taxon>
        <taxon>Spermatophyta</taxon>
        <taxon>Magnoliopsida</taxon>
        <taxon>Liliopsida</taxon>
        <taxon>Poales</taxon>
        <taxon>Poaceae</taxon>
        <taxon>PACMAD clade</taxon>
        <taxon>Panicoideae</taxon>
        <taxon>Andropogonodae</taxon>
        <taxon>Andropogoneae</taxon>
        <taxon>Saccharinae</taxon>
        <taxon>Miscanthus</taxon>
    </lineage>
</organism>
<dbReference type="PANTHER" id="PTHR46354">
    <property type="entry name" value="DOG1 DOMAIN-CONTAINING PROTEIN"/>
    <property type="match status" value="1"/>
</dbReference>